<comment type="subcellular location">
    <subcellularLocation>
        <location evidence="1">Plastid</location>
    </subcellularLocation>
</comment>
<comment type="caution">
    <text evidence="4">The sequence shown here is derived from an EMBL/GenBank/DDBJ whole genome shotgun (WGS) entry which is preliminary data.</text>
</comment>
<feature type="domain" description="Plastid lipid-associated protein/fibrillin conserved" evidence="3">
    <location>
        <begin position="109"/>
        <end position="326"/>
    </location>
</feature>
<reference evidence="4 5" key="1">
    <citation type="journal article" date="2024" name="Nat. Commun.">
        <title>Phylogenomics reveals the evolutionary origins of lichenization in chlorophyte algae.</title>
        <authorList>
            <person name="Puginier C."/>
            <person name="Libourel C."/>
            <person name="Otte J."/>
            <person name="Skaloud P."/>
            <person name="Haon M."/>
            <person name="Grisel S."/>
            <person name="Petersen M."/>
            <person name="Berrin J.G."/>
            <person name="Delaux P.M."/>
            <person name="Dal Grande F."/>
            <person name="Keller J."/>
        </authorList>
    </citation>
    <scope>NUCLEOTIDE SEQUENCE [LARGE SCALE GENOMIC DNA]</scope>
    <source>
        <strain evidence="4 5">SAG 2036</strain>
    </source>
</reference>
<dbReference type="InterPro" id="IPR006843">
    <property type="entry name" value="PAP/fibrillin_dom"/>
</dbReference>
<gene>
    <name evidence="4" type="ORF">WJX73_001462</name>
</gene>
<evidence type="ECO:0000256" key="2">
    <source>
        <dbReference type="ARBA" id="ARBA00022640"/>
    </source>
</evidence>
<dbReference type="EMBL" id="JALJOQ010000019">
    <property type="protein sequence ID" value="KAK9809476.1"/>
    <property type="molecule type" value="Genomic_DNA"/>
</dbReference>
<dbReference type="Pfam" id="PF04755">
    <property type="entry name" value="PAP_fibrillin"/>
    <property type="match status" value="1"/>
</dbReference>
<proteinExistence type="predicted"/>
<keyword evidence="5" id="KW-1185">Reference proteome</keyword>
<sequence length="344" mass="37092">MPCLSCLGHARGLVSYSKVSSSVQTRTLQQLRRLPRAKRLVCAAATAAPSGEDEEAKRRLADQVAKLAADFAEKDADLAQEVKGGRSTGDQQAKDALAQDIEQLSSIEQAKQALALQIVGTDRGGTVNSAQRGQVAEAQAALEALSPGIEYDELEGLWEVIYTTAPDVAPLIGAGSNAQITSVLAPFRTGRIFQRFSSVAVGTVDNIIQLTIPFLLQPEGGITLRVAAEWQPRSAPEQQSSAKRIKLRFRSAGVDKVRISSLTESLLAPALLPRGWLQHRILLALEEFQFRIPLRSPEGSSRSIQSNAGNEFLLTFLDADMLVGRQSFSGGSIIFRKASDTQTL</sequence>
<evidence type="ECO:0000313" key="5">
    <source>
        <dbReference type="Proteomes" id="UP001465755"/>
    </source>
</evidence>
<dbReference type="InterPro" id="IPR039633">
    <property type="entry name" value="PAP"/>
</dbReference>
<evidence type="ECO:0000313" key="4">
    <source>
        <dbReference type="EMBL" id="KAK9809476.1"/>
    </source>
</evidence>
<evidence type="ECO:0000259" key="3">
    <source>
        <dbReference type="Pfam" id="PF04755"/>
    </source>
</evidence>
<accession>A0AAW1PLS7</accession>
<evidence type="ECO:0000256" key="1">
    <source>
        <dbReference type="ARBA" id="ARBA00004474"/>
    </source>
</evidence>
<dbReference type="PANTHER" id="PTHR31906">
    <property type="entry name" value="PLASTID-LIPID-ASSOCIATED PROTEIN 4, CHLOROPLASTIC-RELATED"/>
    <property type="match status" value="1"/>
</dbReference>
<protein>
    <recommendedName>
        <fullName evidence="3">Plastid lipid-associated protein/fibrillin conserved domain-containing protein</fullName>
    </recommendedName>
</protein>
<organism evidence="4 5">
    <name type="scientific">Symbiochloris irregularis</name>
    <dbReference type="NCBI Taxonomy" id="706552"/>
    <lineage>
        <taxon>Eukaryota</taxon>
        <taxon>Viridiplantae</taxon>
        <taxon>Chlorophyta</taxon>
        <taxon>core chlorophytes</taxon>
        <taxon>Trebouxiophyceae</taxon>
        <taxon>Trebouxiales</taxon>
        <taxon>Trebouxiaceae</taxon>
        <taxon>Symbiochloris</taxon>
    </lineage>
</organism>
<keyword evidence="2" id="KW-0934">Plastid</keyword>
<dbReference type="Proteomes" id="UP001465755">
    <property type="component" value="Unassembled WGS sequence"/>
</dbReference>
<dbReference type="GO" id="GO:0009536">
    <property type="term" value="C:plastid"/>
    <property type="evidence" value="ECO:0007669"/>
    <property type="project" value="UniProtKB-SubCell"/>
</dbReference>
<name>A0AAW1PLS7_9CHLO</name>
<dbReference type="AlphaFoldDB" id="A0AAW1PLS7"/>